<keyword evidence="1" id="KW-0479">Metal-binding</keyword>
<dbReference type="SUPFAM" id="SSF57756">
    <property type="entry name" value="Retrovirus zinc finger-like domains"/>
    <property type="match status" value="1"/>
</dbReference>
<feature type="compositionally biased region" description="Basic and acidic residues" evidence="2">
    <location>
        <begin position="144"/>
        <end position="153"/>
    </location>
</feature>
<proteinExistence type="predicted"/>
<feature type="region of interest" description="Disordered" evidence="2">
    <location>
        <begin position="137"/>
        <end position="169"/>
    </location>
</feature>
<dbReference type="SUPFAM" id="SSF56219">
    <property type="entry name" value="DNase I-like"/>
    <property type="match status" value="1"/>
</dbReference>
<dbReference type="RefSeq" id="XP_049307027.1">
    <property type="nucleotide sequence ID" value="XM_049451070.1"/>
</dbReference>
<dbReference type="InterPro" id="IPR005135">
    <property type="entry name" value="Endo/exonuclease/phosphatase"/>
</dbReference>
<dbReference type="Gene3D" id="4.10.60.10">
    <property type="entry name" value="Zinc finger, CCHC-type"/>
    <property type="match status" value="1"/>
</dbReference>
<evidence type="ECO:0000313" key="6">
    <source>
        <dbReference type="RefSeq" id="XP_049307027.1"/>
    </source>
</evidence>
<keyword evidence="1" id="KW-0863">Zinc-finger</keyword>
<feature type="compositionally biased region" description="Polar residues" evidence="2">
    <location>
        <begin position="55"/>
        <end position="66"/>
    </location>
</feature>
<dbReference type="Pfam" id="PF14529">
    <property type="entry name" value="Exo_endo_phos_2"/>
    <property type="match status" value="1"/>
</dbReference>
<evidence type="ECO:0000259" key="4">
    <source>
        <dbReference type="PROSITE" id="PS50878"/>
    </source>
</evidence>
<feature type="compositionally biased region" description="Basic residues" evidence="2">
    <location>
        <begin position="154"/>
        <end position="163"/>
    </location>
</feature>
<feature type="region of interest" description="Disordered" evidence="2">
    <location>
        <begin position="44"/>
        <end position="73"/>
    </location>
</feature>
<keyword evidence="5" id="KW-1185">Reference proteome</keyword>
<feature type="domain" description="CCHC-type" evidence="3">
    <location>
        <begin position="402"/>
        <end position="415"/>
    </location>
</feature>
<dbReference type="CDD" id="cd09077">
    <property type="entry name" value="R1-I-EN"/>
    <property type="match status" value="1"/>
</dbReference>
<dbReference type="SMART" id="SM00343">
    <property type="entry name" value="ZnF_C2HC"/>
    <property type="match status" value="2"/>
</dbReference>
<accession>A0ABM3JCS7</accession>
<reference evidence="6" key="1">
    <citation type="submission" date="2025-08" db="UniProtKB">
        <authorList>
            <consortium name="RefSeq"/>
        </authorList>
    </citation>
    <scope>IDENTIFICATION</scope>
    <source>
        <tissue evidence="6">Adult</tissue>
    </source>
</reference>
<dbReference type="InterPro" id="IPR036691">
    <property type="entry name" value="Endo/exonu/phosph_ase_sf"/>
</dbReference>
<keyword evidence="1" id="KW-0862">Zinc</keyword>
<name>A0ABM3JCS7_BACDO</name>
<dbReference type="PROSITE" id="PS50878">
    <property type="entry name" value="RT_POL"/>
    <property type="match status" value="1"/>
</dbReference>
<dbReference type="PANTHER" id="PTHR19446">
    <property type="entry name" value="REVERSE TRANSCRIPTASES"/>
    <property type="match status" value="1"/>
</dbReference>
<evidence type="ECO:0000256" key="1">
    <source>
        <dbReference type="PROSITE-ProRule" id="PRU00047"/>
    </source>
</evidence>
<dbReference type="CDD" id="cd01650">
    <property type="entry name" value="RT_nLTR_like"/>
    <property type="match status" value="1"/>
</dbReference>
<organism evidence="5 6">
    <name type="scientific">Bactrocera dorsalis</name>
    <name type="common">Oriental fruit fly</name>
    <name type="synonym">Dacus dorsalis</name>
    <dbReference type="NCBI Taxonomy" id="27457"/>
    <lineage>
        <taxon>Eukaryota</taxon>
        <taxon>Metazoa</taxon>
        <taxon>Ecdysozoa</taxon>
        <taxon>Arthropoda</taxon>
        <taxon>Hexapoda</taxon>
        <taxon>Insecta</taxon>
        <taxon>Pterygota</taxon>
        <taxon>Neoptera</taxon>
        <taxon>Endopterygota</taxon>
        <taxon>Diptera</taxon>
        <taxon>Brachycera</taxon>
        <taxon>Muscomorpha</taxon>
        <taxon>Tephritoidea</taxon>
        <taxon>Tephritidae</taxon>
        <taxon>Bactrocera</taxon>
        <taxon>Bactrocera</taxon>
    </lineage>
</organism>
<protein>
    <submittedName>
        <fullName evidence="6">Uncharacterized protein LOC125777110</fullName>
    </submittedName>
</protein>
<dbReference type="InterPro" id="IPR001878">
    <property type="entry name" value="Znf_CCHC"/>
</dbReference>
<dbReference type="InterPro" id="IPR043502">
    <property type="entry name" value="DNA/RNA_pol_sf"/>
</dbReference>
<dbReference type="Pfam" id="PF00078">
    <property type="entry name" value="RVT_1"/>
    <property type="match status" value="1"/>
</dbReference>
<dbReference type="PROSITE" id="PS50158">
    <property type="entry name" value="ZF_CCHC"/>
    <property type="match status" value="2"/>
</dbReference>
<dbReference type="Proteomes" id="UP001652620">
    <property type="component" value="Chromosome 3"/>
</dbReference>
<dbReference type="GeneID" id="125777110"/>
<feature type="domain" description="CCHC-type" evidence="3">
    <location>
        <begin position="378"/>
        <end position="394"/>
    </location>
</feature>
<dbReference type="InterPro" id="IPR036875">
    <property type="entry name" value="Znf_CCHC_sf"/>
</dbReference>
<evidence type="ECO:0000313" key="5">
    <source>
        <dbReference type="Proteomes" id="UP001652620"/>
    </source>
</evidence>
<gene>
    <name evidence="6" type="primary">LOC125777110</name>
</gene>
<evidence type="ECO:0000256" key="2">
    <source>
        <dbReference type="SAM" id="MobiDB-lite"/>
    </source>
</evidence>
<evidence type="ECO:0000259" key="3">
    <source>
        <dbReference type="PROSITE" id="PS50158"/>
    </source>
</evidence>
<dbReference type="InterPro" id="IPR000477">
    <property type="entry name" value="RT_dom"/>
</dbReference>
<sequence>METINEKTQNNNNSSNKFSGVISQLTMTGVDPFKKASRLARSPVKVLSAQRPVRSKSSPPTLQENTPILEEAESKRDHMCELGDMIKKLKDMMHPPQRTINNPIRELLGEIVKLYTRAQDDHNRQREANLARRVVMEQTTAEVTPKRPRDTQTKRRTPPKRTKTTHDGPFVKAVERNLGGGEKDATREDTWITIPSKSHKNKSKKKENAVPRPRPEAIVIAKTGDMSYADILRAVKQNENLQVLGENVSRIKKTAKGEILLELKKAQTGSTKEYRDEIVKILGDQAQIRSLTQEITVEVRDLDDITTKEDIAQAIRTEFEELRLFSVECIKNIRPAYAGTQKAIISLQAQEAKHLLAAQKIKIGWTICRIREKAQLKKCFRCLEYGHVAKACSNPEDRSKCCIKCGEEGHFAKDCVNNPSCKASAQDLLTQNIYENEIDVALICEQYKNKDSDKWISDTTKKVAIWACGDKMMQDIPLIDKAYYTRAKIWGIYFYSCYIPPSIPHAEYEKILDDLVKDAMTTTPNIIAGDFNAWALEWGSKNTNLRGSALLKAFSVLDVVLLNTGRQNTFEKNGRGSIIDISFANRVLYRYIDWRICDMYTQSDHLAIMLSISKSVQQRNVCHQKVQSKGWRIETLDEELYKLMLDENLNVNECDDIDQQAKLMVQHISKACDAAMNKKRTAAQRKPAYWWNREIESLRSESHKARRRFQRNIGSLNCDSLREAFKKKRNDLKKAIKKSKMTCFKELCEKVDENPWGAAYKIVMSRIKGGKCQAPTCPSLLKNVVETLFPQQNQEEGNYYREEAADVPEITEQEVVQAAERFKNSKAPGLDGIPNRALKIAISYHPQPFSDLYTRSLREGVFPKIWKVQRLVLLQKPNKPAGEPSSYRPLCMIDTMGKILERIICTRLENHLEGDGGLSDNQYGFRKRRSTLDAIKKVAGIAEKAIEGDRWMYGNKEYCAVVTFDVRNAFNSAHWPHIMRALVLKKTPSYLLYVIQSYLADRILLYDTDEGPKKYRVTGGVPQGSVLGPLLWNALYDEILRLPLPKEVQIIGYADDIAVTIVAKELHQIQRLVYKQQLYEGFYVRQGSSTKIADKSTSHQQHLQQQATNLL</sequence>
<dbReference type="Pfam" id="PF00098">
    <property type="entry name" value="zf-CCHC"/>
    <property type="match status" value="1"/>
</dbReference>
<feature type="domain" description="Reverse transcriptase" evidence="4">
    <location>
        <begin position="855"/>
        <end position="1111"/>
    </location>
</feature>
<dbReference type="Gene3D" id="3.60.10.10">
    <property type="entry name" value="Endonuclease/exonuclease/phosphatase"/>
    <property type="match status" value="1"/>
</dbReference>
<dbReference type="SUPFAM" id="SSF56672">
    <property type="entry name" value="DNA/RNA polymerases"/>
    <property type="match status" value="1"/>
</dbReference>